<accession>A0A9K3HCN6</accession>
<dbReference type="EMBL" id="MNCJ02000328">
    <property type="protein sequence ID" value="KAF5774176.1"/>
    <property type="molecule type" value="Genomic_DNA"/>
</dbReference>
<sequence>MQGLSKILMEEQLHNLKTEYTLFYILYIIYMTRVENISSFSPFLVQNPFRIGFEFYLFT</sequence>
<gene>
    <name evidence="1" type="ORF">HanXRQr2_Chr13g0597261</name>
</gene>
<dbReference type="AlphaFoldDB" id="A0A9K3HCN6"/>
<keyword evidence="2" id="KW-1185">Reference proteome</keyword>
<evidence type="ECO:0000313" key="2">
    <source>
        <dbReference type="Proteomes" id="UP000215914"/>
    </source>
</evidence>
<name>A0A9K3HCN6_HELAN</name>
<organism evidence="1 2">
    <name type="scientific">Helianthus annuus</name>
    <name type="common">Common sunflower</name>
    <dbReference type="NCBI Taxonomy" id="4232"/>
    <lineage>
        <taxon>Eukaryota</taxon>
        <taxon>Viridiplantae</taxon>
        <taxon>Streptophyta</taxon>
        <taxon>Embryophyta</taxon>
        <taxon>Tracheophyta</taxon>
        <taxon>Spermatophyta</taxon>
        <taxon>Magnoliopsida</taxon>
        <taxon>eudicotyledons</taxon>
        <taxon>Gunneridae</taxon>
        <taxon>Pentapetalae</taxon>
        <taxon>asterids</taxon>
        <taxon>campanulids</taxon>
        <taxon>Asterales</taxon>
        <taxon>Asteraceae</taxon>
        <taxon>Asteroideae</taxon>
        <taxon>Heliantheae alliance</taxon>
        <taxon>Heliantheae</taxon>
        <taxon>Helianthus</taxon>
    </lineage>
</organism>
<dbReference type="Proteomes" id="UP000215914">
    <property type="component" value="Unassembled WGS sequence"/>
</dbReference>
<reference evidence="1" key="2">
    <citation type="submission" date="2020-06" db="EMBL/GenBank/DDBJ databases">
        <title>Helianthus annuus Genome sequencing and assembly Release 2.</title>
        <authorList>
            <person name="Gouzy J."/>
            <person name="Langlade N."/>
            <person name="Munos S."/>
        </authorList>
    </citation>
    <scope>NUCLEOTIDE SEQUENCE</scope>
    <source>
        <tissue evidence="1">Leaves</tissue>
    </source>
</reference>
<comment type="caution">
    <text evidence="1">The sequence shown here is derived from an EMBL/GenBank/DDBJ whole genome shotgun (WGS) entry which is preliminary data.</text>
</comment>
<proteinExistence type="predicted"/>
<protein>
    <submittedName>
        <fullName evidence="1">Uncharacterized protein</fullName>
    </submittedName>
</protein>
<evidence type="ECO:0000313" key="1">
    <source>
        <dbReference type="EMBL" id="KAF5774176.1"/>
    </source>
</evidence>
<reference evidence="1" key="1">
    <citation type="journal article" date="2017" name="Nature">
        <title>The sunflower genome provides insights into oil metabolism, flowering and Asterid evolution.</title>
        <authorList>
            <person name="Badouin H."/>
            <person name="Gouzy J."/>
            <person name="Grassa C.J."/>
            <person name="Murat F."/>
            <person name="Staton S.E."/>
            <person name="Cottret L."/>
            <person name="Lelandais-Briere C."/>
            <person name="Owens G.L."/>
            <person name="Carrere S."/>
            <person name="Mayjonade B."/>
            <person name="Legrand L."/>
            <person name="Gill N."/>
            <person name="Kane N.C."/>
            <person name="Bowers J.E."/>
            <person name="Hubner S."/>
            <person name="Bellec A."/>
            <person name="Berard A."/>
            <person name="Berges H."/>
            <person name="Blanchet N."/>
            <person name="Boniface M.C."/>
            <person name="Brunel D."/>
            <person name="Catrice O."/>
            <person name="Chaidir N."/>
            <person name="Claudel C."/>
            <person name="Donnadieu C."/>
            <person name="Faraut T."/>
            <person name="Fievet G."/>
            <person name="Helmstetter N."/>
            <person name="King M."/>
            <person name="Knapp S.J."/>
            <person name="Lai Z."/>
            <person name="Le Paslier M.C."/>
            <person name="Lippi Y."/>
            <person name="Lorenzon L."/>
            <person name="Mandel J.R."/>
            <person name="Marage G."/>
            <person name="Marchand G."/>
            <person name="Marquand E."/>
            <person name="Bret-Mestries E."/>
            <person name="Morien E."/>
            <person name="Nambeesan S."/>
            <person name="Nguyen T."/>
            <person name="Pegot-Espagnet P."/>
            <person name="Pouilly N."/>
            <person name="Raftis F."/>
            <person name="Sallet E."/>
            <person name="Schiex T."/>
            <person name="Thomas J."/>
            <person name="Vandecasteele C."/>
            <person name="Vares D."/>
            <person name="Vear F."/>
            <person name="Vautrin S."/>
            <person name="Crespi M."/>
            <person name="Mangin B."/>
            <person name="Burke J.M."/>
            <person name="Salse J."/>
            <person name="Munos S."/>
            <person name="Vincourt P."/>
            <person name="Rieseberg L.H."/>
            <person name="Langlade N.B."/>
        </authorList>
    </citation>
    <scope>NUCLEOTIDE SEQUENCE</scope>
    <source>
        <tissue evidence="1">Leaves</tissue>
    </source>
</reference>
<dbReference type="Gramene" id="mRNA:HanXRQr2_Chr13g0597261">
    <property type="protein sequence ID" value="CDS:HanXRQr2_Chr13g0597261.1"/>
    <property type="gene ID" value="HanXRQr2_Chr13g0597261"/>
</dbReference>